<evidence type="ECO:0000313" key="1">
    <source>
        <dbReference type="EMBL" id="EMS52327.1"/>
    </source>
</evidence>
<protein>
    <submittedName>
        <fullName evidence="1">Uncharacterized protein</fullName>
    </submittedName>
</protein>
<proteinExistence type="predicted"/>
<name>M7YXF6_TRIUA</name>
<dbReference type="AlphaFoldDB" id="M7YXF6"/>
<accession>M7YXF6</accession>
<sequence length="173" mass="18611">MSTKVFDKRSKQAACEVNQVSIKEGLDLGNCRERAAAAALSGSPPAARPARAVACNRPSNLPTCLAAVWSESSLLRHSRPSPATMSFYGKVEQPYSAKMKGQFLFMVLVLGELIASGVKTEKGFKEVHLNQTRRTRWVMHHLSKVNGGVPVPKDGLPKDGVPVTSDEVPKGGV</sequence>
<gene>
    <name evidence="1" type="ORF">TRIUR3_05877</name>
</gene>
<reference evidence="1" key="1">
    <citation type="journal article" date="2013" name="Nature">
        <title>Draft genome of the wheat A-genome progenitor Triticum urartu.</title>
        <authorList>
            <person name="Ling H.Q."/>
            <person name="Zhao S."/>
            <person name="Liu D."/>
            <person name="Wang J."/>
            <person name="Sun H."/>
            <person name="Zhang C."/>
            <person name="Fan H."/>
            <person name="Li D."/>
            <person name="Dong L."/>
            <person name="Tao Y."/>
            <person name="Gao C."/>
            <person name="Wu H."/>
            <person name="Li Y."/>
            <person name="Cui Y."/>
            <person name="Guo X."/>
            <person name="Zheng S."/>
            <person name="Wang B."/>
            <person name="Yu K."/>
            <person name="Liang Q."/>
            <person name="Yang W."/>
            <person name="Lou X."/>
            <person name="Chen J."/>
            <person name="Feng M."/>
            <person name="Jian J."/>
            <person name="Zhang X."/>
            <person name="Luo G."/>
            <person name="Jiang Y."/>
            <person name="Liu J."/>
            <person name="Wang Z."/>
            <person name="Sha Y."/>
            <person name="Zhang B."/>
            <person name="Wu H."/>
            <person name="Tang D."/>
            <person name="Shen Q."/>
            <person name="Xue P."/>
            <person name="Zou S."/>
            <person name="Wang X."/>
            <person name="Liu X."/>
            <person name="Wang F."/>
            <person name="Yang Y."/>
            <person name="An X."/>
            <person name="Dong Z."/>
            <person name="Zhang K."/>
            <person name="Zhang X."/>
            <person name="Luo M.C."/>
            <person name="Dvorak J."/>
            <person name="Tong Y."/>
            <person name="Wang J."/>
            <person name="Yang H."/>
            <person name="Li Z."/>
            <person name="Wang D."/>
            <person name="Zhang A."/>
            <person name="Wang J."/>
        </authorList>
    </citation>
    <scope>NUCLEOTIDE SEQUENCE</scope>
</reference>
<dbReference type="EMBL" id="KD208802">
    <property type="protein sequence ID" value="EMS52327.1"/>
    <property type="molecule type" value="Genomic_DNA"/>
</dbReference>
<organism evidence="1">
    <name type="scientific">Triticum urartu</name>
    <name type="common">Red wild einkorn</name>
    <name type="synonym">Crithodium urartu</name>
    <dbReference type="NCBI Taxonomy" id="4572"/>
    <lineage>
        <taxon>Eukaryota</taxon>
        <taxon>Viridiplantae</taxon>
        <taxon>Streptophyta</taxon>
        <taxon>Embryophyta</taxon>
        <taxon>Tracheophyta</taxon>
        <taxon>Spermatophyta</taxon>
        <taxon>Magnoliopsida</taxon>
        <taxon>Liliopsida</taxon>
        <taxon>Poales</taxon>
        <taxon>Poaceae</taxon>
        <taxon>BOP clade</taxon>
        <taxon>Pooideae</taxon>
        <taxon>Triticodae</taxon>
        <taxon>Triticeae</taxon>
        <taxon>Triticinae</taxon>
        <taxon>Triticum</taxon>
    </lineage>
</organism>